<dbReference type="Proteomes" id="UP001589590">
    <property type="component" value="Unassembled WGS sequence"/>
</dbReference>
<dbReference type="Gene3D" id="3.20.20.80">
    <property type="entry name" value="Glycosidases"/>
    <property type="match status" value="2"/>
</dbReference>
<dbReference type="RefSeq" id="WP_290267621.1">
    <property type="nucleotide sequence ID" value="NZ_JAUFQP010000001.1"/>
</dbReference>
<organism evidence="6 7">
    <name type="scientific">Algibacter miyuki</name>
    <dbReference type="NCBI Taxonomy" id="1306933"/>
    <lineage>
        <taxon>Bacteria</taxon>
        <taxon>Pseudomonadati</taxon>
        <taxon>Bacteroidota</taxon>
        <taxon>Flavobacteriia</taxon>
        <taxon>Flavobacteriales</taxon>
        <taxon>Flavobacteriaceae</taxon>
        <taxon>Algibacter</taxon>
    </lineage>
</organism>
<evidence type="ECO:0000313" key="7">
    <source>
        <dbReference type="Proteomes" id="UP001589590"/>
    </source>
</evidence>
<dbReference type="PANTHER" id="PTHR40079">
    <property type="entry name" value="MANNAN ENDO-1,4-BETA-MANNOSIDASE E-RELATED"/>
    <property type="match status" value="1"/>
</dbReference>
<evidence type="ECO:0000256" key="1">
    <source>
        <dbReference type="ARBA" id="ARBA00007754"/>
    </source>
</evidence>
<feature type="active site" description="Nucleophile" evidence="4">
    <location>
        <position position="509"/>
    </location>
</feature>
<keyword evidence="3 4" id="KW-0326">Glycosidase</keyword>
<protein>
    <recommendedName>
        <fullName evidence="5">GH26 domain-containing protein</fullName>
    </recommendedName>
</protein>
<evidence type="ECO:0000313" key="6">
    <source>
        <dbReference type="EMBL" id="MFB9106775.1"/>
    </source>
</evidence>
<accession>A0ABV5H666</accession>
<feature type="domain" description="GH26" evidence="5">
    <location>
        <begin position="233"/>
        <end position="576"/>
    </location>
</feature>
<feature type="active site" description="Proton donor" evidence="4">
    <location>
        <position position="405"/>
    </location>
</feature>
<dbReference type="PROSITE" id="PS51764">
    <property type="entry name" value="GH26"/>
    <property type="match status" value="1"/>
</dbReference>
<evidence type="ECO:0000259" key="5">
    <source>
        <dbReference type="PROSITE" id="PS51764"/>
    </source>
</evidence>
<reference evidence="6 7" key="1">
    <citation type="submission" date="2024-09" db="EMBL/GenBank/DDBJ databases">
        <authorList>
            <person name="Sun Q."/>
            <person name="Mori K."/>
        </authorList>
    </citation>
    <scope>NUCLEOTIDE SEQUENCE [LARGE SCALE GENOMIC DNA]</scope>
    <source>
        <strain evidence="6 7">CECT 8300</strain>
    </source>
</reference>
<keyword evidence="2 4" id="KW-0378">Hydrolase</keyword>
<evidence type="ECO:0000256" key="3">
    <source>
        <dbReference type="ARBA" id="ARBA00023295"/>
    </source>
</evidence>
<keyword evidence="7" id="KW-1185">Reference proteome</keyword>
<evidence type="ECO:0000256" key="4">
    <source>
        <dbReference type="PROSITE-ProRule" id="PRU01100"/>
    </source>
</evidence>
<comment type="caution">
    <text evidence="6">The sequence shown here is derived from an EMBL/GenBank/DDBJ whole genome shotgun (WGS) entry which is preliminary data.</text>
</comment>
<dbReference type="InterPro" id="IPR022790">
    <property type="entry name" value="GH26_dom"/>
</dbReference>
<dbReference type="EMBL" id="JBHMFA010000033">
    <property type="protein sequence ID" value="MFB9106775.1"/>
    <property type="molecule type" value="Genomic_DNA"/>
</dbReference>
<sequence length="576" mass="67076">MKLLNKYKKLIIATGISLFLVAFLVIKNNTFIKNLVSIRLSNTLEEATSEPVIAQFSFHPENENKLFSKFYHYRLKLSKSEGITFDQSKINQWKNDTVPLMITVETWGTNAISSYKNNPMTDLVNGYFDDVIKQLCNNLIKDRPHIYFRFNPEVEVPYKLYPWQGYVYEYIKAFEYFAKLCKTYAPQSQIVWGPSGYPGVLEYYPGDAVVDVASIVLKSNSEINLNAYPNDYSTTYDLQRRLHRLRFLDKPIFVFGSKQTPSNLLDNQLVTEISNTIENERHVIYASDNFKRPNPINKNNLEQKLKIGLYDPKNLLNDEKIISVEHLFADFSNLNDGSFQKKFNMVIARNHDVIVTFEPFPQPEKGTDLEVLQHITAGKYDEEINSFYNIILNTKRNVYLRYAHEMEIPITRYPWQSQDPIVYIKSFRYFMTFKAELPATLKRVWGPAGDRGSIEWYPGNDVVDMISIAIYGLPDKNITDPNKQESFKTIFNRKYRRIRFIDKPLFITEFGVKGPEAYQSKWLEAAAKVLKENPQIIGVNYFNMSDTPKAWGNIKPPDWSISKETLHLFYNTLNSD</sequence>
<name>A0ABV5H666_9FLAO</name>
<comment type="similarity">
    <text evidence="1 4">Belongs to the glycosyl hydrolase 26 family.</text>
</comment>
<proteinExistence type="inferred from homology"/>
<dbReference type="InterPro" id="IPR017853">
    <property type="entry name" value="GH"/>
</dbReference>
<gene>
    <name evidence="6" type="ORF">ACFFU1_17840</name>
</gene>
<dbReference type="PANTHER" id="PTHR40079:SF4">
    <property type="entry name" value="GH26 DOMAIN-CONTAINING PROTEIN-RELATED"/>
    <property type="match status" value="1"/>
</dbReference>
<dbReference type="SUPFAM" id="SSF51445">
    <property type="entry name" value="(Trans)glycosidases"/>
    <property type="match status" value="2"/>
</dbReference>
<evidence type="ECO:0000256" key="2">
    <source>
        <dbReference type="ARBA" id="ARBA00022801"/>
    </source>
</evidence>
<dbReference type="InterPro" id="IPR000805">
    <property type="entry name" value="Glyco_hydro_26"/>
</dbReference>